<proteinExistence type="predicted"/>
<dbReference type="EMBL" id="JABCKV010002861">
    <property type="protein sequence ID" value="KAG5636685.1"/>
    <property type="molecule type" value="Genomic_DNA"/>
</dbReference>
<keyword evidence="2" id="KW-1185">Reference proteome</keyword>
<name>A0A9P7FWR5_9AGAR</name>
<reference evidence="1" key="2">
    <citation type="submission" date="2021-10" db="EMBL/GenBank/DDBJ databases">
        <title>Phylogenomics reveals ancestral predisposition of the termite-cultivated fungus Termitomyces towards a domesticated lifestyle.</title>
        <authorList>
            <person name="Auxier B."/>
            <person name="Grum-Grzhimaylo A."/>
            <person name="Cardenas M.E."/>
            <person name="Lodge J.D."/>
            <person name="Laessoe T."/>
            <person name="Pedersen O."/>
            <person name="Smith M.E."/>
            <person name="Kuyper T.W."/>
            <person name="Franco-Molano E.A."/>
            <person name="Baroni T.J."/>
            <person name="Aanen D.K."/>
        </authorList>
    </citation>
    <scope>NUCLEOTIDE SEQUENCE</scope>
    <source>
        <strain evidence="1">AP01</strain>
        <tissue evidence="1">Mycelium</tissue>
    </source>
</reference>
<protein>
    <submittedName>
        <fullName evidence="1">Uncharacterized protein</fullName>
    </submittedName>
</protein>
<dbReference type="AlphaFoldDB" id="A0A9P7FWR5"/>
<feature type="non-terminal residue" evidence="1">
    <location>
        <position position="1"/>
    </location>
</feature>
<evidence type="ECO:0000313" key="1">
    <source>
        <dbReference type="EMBL" id="KAG5636685.1"/>
    </source>
</evidence>
<organism evidence="1 2">
    <name type="scientific">Asterophora parasitica</name>
    <dbReference type="NCBI Taxonomy" id="117018"/>
    <lineage>
        <taxon>Eukaryota</taxon>
        <taxon>Fungi</taxon>
        <taxon>Dikarya</taxon>
        <taxon>Basidiomycota</taxon>
        <taxon>Agaricomycotina</taxon>
        <taxon>Agaricomycetes</taxon>
        <taxon>Agaricomycetidae</taxon>
        <taxon>Agaricales</taxon>
        <taxon>Tricholomatineae</taxon>
        <taxon>Lyophyllaceae</taxon>
        <taxon>Asterophora</taxon>
    </lineage>
</organism>
<dbReference type="Gene3D" id="3.20.20.80">
    <property type="entry name" value="Glycosidases"/>
    <property type="match status" value="1"/>
</dbReference>
<gene>
    <name evidence="1" type="ORF">DXG03_004690</name>
</gene>
<reference evidence="1" key="1">
    <citation type="submission" date="2020-07" db="EMBL/GenBank/DDBJ databases">
        <authorList>
            <person name="Nieuwenhuis M."/>
            <person name="Van De Peppel L.J.J."/>
        </authorList>
    </citation>
    <scope>NUCLEOTIDE SEQUENCE</scope>
    <source>
        <strain evidence="1">AP01</strain>
        <tissue evidence="1">Mycelium</tissue>
    </source>
</reference>
<accession>A0A9P7FWR5</accession>
<evidence type="ECO:0000313" key="2">
    <source>
        <dbReference type="Proteomes" id="UP000775547"/>
    </source>
</evidence>
<dbReference type="Proteomes" id="UP000775547">
    <property type="component" value="Unassembled WGS sequence"/>
</dbReference>
<comment type="caution">
    <text evidence="1">The sequence shown here is derived from an EMBL/GenBank/DDBJ whole genome shotgun (WGS) entry which is preliminary data.</text>
</comment>
<sequence>NFKQDRTMRGARLHQVRSFDSAMVVLTQRSSEGYTPCRVLTGPDFQSVFNLQLWASNAKLINYYMFYGCVDQPV</sequence>